<dbReference type="AlphaFoldDB" id="A0A4U5NMQ9"/>
<name>A0A4U5NMQ9_POPAL</name>
<proteinExistence type="predicted"/>
<protein>
    <recommendedName>
        <fullName evidence="1">Reverse transcriptase zinc-binding domain-containing protein</fullName>
    </recommendedName>
</protein>
<feature type="domain" description="Reverse transcriptase zinc-binding" evidence="1">
    <location>
        <begin position="38"/>
        <end position="113"/>
    </location>
</feature>
<evidence type="ECO:0000313" key="2">
    <source>
        <dbReference type="EMBL" id="TKR84937.1"/>
    </source>
</evidence>
<sequence>MNLQRKLQKRTIGLSKGPKTLLDSPWAIKLIIFLFMIMKMDADPISSGKLIWKRSGPETIKAFLWATAYDRLMINENRKRGFQTDNPLCRNCPMVVENTLHVLRECPLARVVWKTILEQKDWMGFVNTELISRPAEGRPWSITFGVAVWYIYEKG</sequence>
<evidence type="ECO:0000259" key="1">
    <source>
        <dbReference type="Pfam" id="PF13966"/>
    </source>
</evidence>
<gene>
    <name evidence="2" type="ORF">D5086_0000252900</name>
</gene>
<accession>A0A4U5NMQ9</accession>
<comment type="caution">
    <text evidence="2">The sequence shown here is derived from an EMBL/GenBank/DDBJ whole genome shotgun (WGS) entry which is preliminary data.</text>
</comment>
<dbReference type="Pfam" id="PF13966">
    <property type="entry name" value="zf-RVT"/>
    <property type="match status" value="1"/>
</dbReference>
<organism evidence="2">
    <name type="scientific">Populus alba</name>
    <name type="common">White poplar</name>
    <dbReference type="NCBI Taxonomy" id="43335"/>
    <lineage>
        <taxon>Eukaryota</taxon>
        <taxon>Viridiplantae</taxon>
        <taxon>Streptophyta</taxon>
        <taxon>Embryophyta</taxon>
        <taxon>Tracheophyta</taxon>
        <taxon>Spermatophyta</taxon>
        <taxon>Magnoliopsida</taxon>
        <taxon>eudicotyledons</taxon>
        <taxon>Gunneridae</taxon>
        <taxon>Pentapetalae</taxon>
        <taxon>rosids</taxon>
        <taxon>fabids</taxon>
        <taxon>Malpighiales</taxon>
        <taxon>Salicaceae</taxon>
        <taxon>Saliceae</taxon>
        <taxon>Populus</taxon>
    </lineage>
</organism>
<reference evidence="2" key="1">
    <citation type="submission" date="2018-10" db="EMBL/GenBank/DDBJ databases">
        <title>Population genomic analysis revealed the cold adaptation of white poplar.</title>
        <authorList>
            <person name="Liu Y.-J."/>
        </authorList>
    </citation>
    <scope>NUCLEOTIDE SEQUENCE [LARGE SCALE GENOMIC DNA]</scope>
    <source>
        <strain evidence="2">PAL-ZL1</strain>
    </source>
</reference>
<dbReference type="InterPro" id="IPR026960">
    <property type="entry name" value="RVT-Znf"/>
</dbReference>
<dbReference type="EMBL" id="RCHU01000972">
    <property type="protein sequence ID" value="TKR84937.1"/>
    <property type="molecule type" value="Genomic_DNA"/>
</dbReference>